<evidence type="ECO:0000259" key="1">
    <source>
        <dbReference type="Pfam" id="PF02492"/>
    </source>
</evidence>
<evidence type="ECO:0000313" key="2">
    <source>
        <dbReference type="EMBL" id="AOR23329.1"/>
    </source>
</evidence>
<feature type="domain" description="CobW/HypB/UreG nucleotide-binding" evidence="1">
    <location>
        <begin position="5"/>
        <end position="174"/>
    </location>
</feature>
<dbReference type="GO" id="GO:0005737">
    <property type="term" value="C:cytoplasm"/>
    <property type="evidence" value="ECO:0007669"/>
    <property type="project" value="TreeGrafter"/>
</dbReference>
<dbReference type="OrthoDB" id="9808822at2"/>
<protein>
    <submittedName>
        <fullName evidence="2">Cobalamin biosynthesis protein</fullName>
    </submittedName>
</protein>
<sequence length="216" mass="25254">MKIQVEIVTGFLGSGKTSFINSLIKESYVDGEKIIVIQLENGKNKILEETLNYGVVTIYKESNFERLSKEMIRLIEEYSPNRIIIEFNGTYDLEDLFKIADKKTYKNIINLDRIYFIGDTKNLKLYVQNMGNFLIPFIELSNLLVLNNTKNCNEEEIFSVKNILKNINPSAYILQAKDKEDFNSMIRENEILENGFIKKLRVKVNNSKKRFKEKKE</sequence>
<accession>A0A1D7XJT0</accession>
<dbReference type="KEGG" id="ctae:BGI42_06095"/>
<dbReference type="RefSeq" id="WP_069679480.1">
    <property type="nucleotide sequence ID" value="NZ_CP017253.2"/>
</dbReference>
<proteinExistence type="predicted"/>
<dbReference type="PANTHER" id="PTHR13748">
    <property type="entry name" value="COBW-RELATED"/>
    <property type="match status" value="1"/>
</dbReference>
<dbReference type="STRING" id="394958.BGI42_06095"/>
<dbReference type="Gene3D" id="3.40.50.300">
    <property type="entry name" value="P-loop containing nucleotide triphosphate hydrolases"/>
    <property type="match status" value="1"/>
</dbReference>
<dbReference type="Pfam" id="PF02492">
    <property type="entry name" value="cobW"/>
    <property type="match status" value="1"/>
</dbReference>
<keyword evidence="3" id="KW-1185">Reference proteome</keyword>
<dbReference type="InterPro" id="IPR027417">
    <property type="entry name" value="P-loop_NTPase"/>
</dbReference>
<evidence type="ECO:0000313" key="3">
    <source>
        <dbReference type="Proteomes" id="UP000094652"/>
    </source>
</evidence>
<gene>
    <name evidence="2" type="ORF">BGI42_06095</name>
</gene>
<dbReference type="InterPro" id="IPR051316">
    <property type="entry name" value="Zinc-reg_GTPase_activator"/>
</dbReference>
<dbReference type="EMBL" id="CP017253">
    <property type="protein sequence ID" value="AOR23329.1"/>
    <property type="molecule type" value="Genomic_DNA"/>
</dbReference>
<dbReference type="SUPFAM" id="SSF52540">
    <property type="entry name" value="P-loop containing nucleoside triphosphate hydrolases"/>
    <property type="match status" value="1"/>
</dbReference>
<dbReference type="Proteomes" id="UP000094652">
    <property type="component" value="Chromosome"/>
</dbReference>
<dbReference type="PANTHER" id="PTHR13748:SF62">
    <property type="entry name" value="COBW DOMAIN-CONTAINING PROTEIN"/>
    <property type="match status" value="1"/>
</dbReference>
<dbReference type="AlphaFoldDB" id="A0A1D7XJT0"/>
<organism evidence="2 3">
    <name type="scientific">Clostridium taeniosporum</name>
    <dbReference type="NCBI Taxonomy" id="394958"/>
    <lineage>
        <taxon>Bacteria</taxon>
        <taxon>Bacillati</taxon>
        <taxon>Bacillota</taxon>
        <taxon>Clostridia</taxon>
        <taxon>Eubacteriales</taxon>
        <taxon>Clostridiaceae</taxon>
        <taxon>Clostridium</taxon>
    </lineage>
</organism>
<reference evidence="3" key="1">
    <citation type="submission" date="2016-09" db="EMBL/GenBank/DDBJ databases">
        <title>Genomics of Clostridium taeniosporum, an organism which forms endospores with ribbon-like appendages.</title>
        <authorList>
            <person name="Walker J.R."/>
        </authorList>
    </citation>
    <scope>NUCLEOTIDE SEQUENCE [LARGE SCALE GENOMIC DNA]</scope>
    <source>
        <strain evidence="3">1/k</strain>
    </source>
</reference>
<name>A0A1D7XJT0_9CLOT</name>
<dbReference type="InterPro" id="IPR003495">
    <property type="entry name" value="CobW/HypB/UreG_nucleotide-bd"/>
</dbReference>